<evidence type="ECO:0000313" key="4">
    <source>
        <dbReference type="EMBL" id="KAK1763223.1"/>
    </source>
</evidence>
<feature type="domain" description="GST N-terminal" evidence="2">
    <location>
        <begin position="459"/>
        <end position="547"/>
    </location>
</feature>
<dbReference type="InterPro" id="IPR004045">
    <property type="entry name" value="Glutathione_S-Trfase_N"/>
</dbReference>
<evidence type="ECO:0000256" key="1">
    <source>
        <dbReference type="SAM" id="MobiDB-lite"/>
    </source>
</evidence>
<dbReference type="PANTHER" id="PTHR28208:SF1">
    <property type="entry name" value="FILAMENT ORGANIZATION PROTEIN APP1-LIKE, PUTATIVE (AFU_ORTHOLOGUE AFUA_1G06650)-RELATED"/>
    <property type="match status" value="1"/>
</dbReference>
<dbReference type="Gene3D" id="1.20.1050.10">
    <property type="match status" value="1"/>
</dbReference>
<sequence length="706" mass="78889">MQTRTRKEKNFSQTEADLPRISQHTSFKLLDPTMTKLTASSKLSDLLSYLGPYNPRPIPITEHDVVWLFDNIAFRGEGGDWQAEFLAAVFAQHSSCKVIDVVSEVADKIGLANGERDEATIEKRIIPFLMDVQPGRVVNAVFGHHNVLKLGPGGRNGISSDIKLLPAAHPGDVVTTVADVPEGANGLLKMKTLYTDPEGWAVISGTYWHVDDTIKVTQTSDPIGILRSTFVSKPVPITGMPELYAYIQKVLAPKSPFFYLSASPYNLYPFLHDFREQYYPFGQLVMRDSNWMSIPGLLANLTMGTEEYKVDRMRKLHSWLPRKKVVCIGDSTQSDPEAYGDVYREFPGWVHVILIRKVTDIASVGIAAKNEPERFEKAFEGVPRSAWHVFEDPAECYRIRSVVSAAIRASSSILRQSRPLRHPNPNPNLTSTPNPNPHHPQRHLRPLPPRPRPMAPTTPYELIYWPGIPGRGEHVRLALEEAGATYTDTAHTKDGVNTVLAHIKGEIPDDGINPPAFAPPILKHGALVINQTPNILLYLGPRLGLVPGGNDDAAIYRVNSLVLTALDGLSNEPHDCHHPVATGLYYEDQKAESKRRAADYVQNRLPKYLGYFERVLASKSSGDGPWLYGGALSYADLVLFQCTDGVKFMFPKAMTKLEKSGDYSRVFALYDAVKARPKIKEYLASDRRQEYSMGIYRYYKELDIEG</sequence>
<dbReference type="SUPFAM" id="SSF52833">
    <property type="entry name" value="Thioredoxin-like"/>
    <property type="match status" value="1"/>
</dbReference>
<dbReference type="GO" id="GO:0030479">
    <property type="term" value="C:actin cortical patch"/>
    <property type="evidence" value="ECO:0007669"/>
    <property type="project" value="TreeGrafter"/>
</dbReference>
<dbReference type="InterPro" id="IPR004046">
    <property type="entry name" value="GST_C"/>
</dbReference>
<dbReference type="PROSITE" id="PS50404">
    <property type="entry name" value="GST_NTER"/>
    <property type="match status" value="1"/>
</dbReference>
<evidence type="ECO:0000259" key="2">
    <source>
        <dbReference type="PROSITE" id="PS50404"/>
    </source>
</evidence>
<organism evidence="4 5">
    <name type="scientific">Phialemonium atrogriseum</name>
    <dbReference type="NCBI Taxonomy" id="1093897"/>
    <lineage>
        <taxon>Eukaryota</taxon>
        <taxon>Fungi</taxon>
        <taxon>Dikarya</taxon>
        <taxon>Ascomycota</taxon>
        <taxon>Pezizomycotina</taxon>
        <taxon>Sordariomycetes</taxon>
        <taxon>Sordariomycetidae</taxon>
        <taxon>Cephalothecales</taxon>
        <taxon>Cephalothecaceae</taxon>
        <taxon>Phialemonium</taxon>
    </lineage>
</organism>
<dbReference type="InterPro" id="IPR010987">
    <property type="entry name" value="Glutathione-S-Trfase_C-like"/>
</dbReference>
<dbReference type="Pfam" id="PF09949">
    <property type="entry name" value="APP1_cat"/>
    <property type="match status" value="1"/>
</dbReference>
<dbReference type="GO" id="GO:0008195">
    <property type="term" value="F:phosphatidate phosphatase activity"/>
    <property type="evidence" value="ECO:0007669"/>
    <property type="project" value="InterPro"/>
</dbReference>
<dbReference type="FunFam" id="1.20.1050.10:FF:000051">
    <property type="entry name" value="Glutathione S-transferase"/>
    <property type="match status" value="1"/>
</dbReference>
<feature type="region of interest" description="Disordered" evidence="1">
    <location>
        <begin position="414"/>
        <end position="453"/>
    </location>
</feature>
<keyword evidence="5" id="KW-1185">Reference proteome</keyword>
<dbReference type="Proteomes" id="UP001244011">
    <property type="component" value="Unassembled WGS sequence"/>
</dbReference>
<evidence type="ECO:0000313" key="5">
    <source>
        <dbReference type="Proteomes" id="UP001244011"/>
    </source>
</evidence>
<dbReference type="CDD" id="cd03192">
    <property type="entry name" value="GST_C_Sigma_like"/>
    <property type="match status" value="1"/>
</dbReference>
<dbReference type="InterPro" id="IPR019236">
    <property type="entry name" value="APP1_cat"/>
</dbReference>
<feature type="domain" description="GST C-terminal" evidence="3">
    <location>
        <begin position="551"/>
        <end position="702"/>
    </location>
</feature>
<evidence type="ECO:0008006" key="6">
    <source>
        <dbReference type="Google" id="ProtNLM"/>
    </source>
</evidence>
<comment type="caution">
    <text evidence="4">The sequence shown here is derived from an EMBL/GenBank/DDBJ whole genome shotgun (WGS) entry which is preliminary data.</text>
</comment>
<dbReference type="SUPFAM" id="SSF47616">
    <property type="entry name" value="GST C-terminal domain-like"/>
    <property type="match status" value="1"/>
</dbReference>
<dbReference type="Gene3D" id="3.40.30.10">
    <property type="entry name" value="Glutaredoxin"/>
    <property type="match status" value="1"/>
</dbReference>
<proteinExistence type="predicted"/>
<name>A0AAJ0BRM5_9PEZI</name>
<protein>
    <recommendedName>
        <fullName evidence="6">GST N-terminal domain-containing protein</fullName>
    </recommendedName>
</protein>
<dbReference type="GeneID" id="85308137"/>
<gene>
    <name evidence="4" type="ORF">QBC33DRAFT_459874</name>
</gene>
<reference evidence="4" key="1">
    <citation type="submission" date="2023-06" db="EMBL/GenBank/DDBJ databases">
        <title>Genome-scale phylogeny and comparative genomics of the fungal order Sordariales.</title>
        <authorList>
            <consortium name="Lawrence Berkeley National Laboratory"/>
            <person name="Hensen N."/>
            <person name="Bonometti L."/>
            <person name="Westerberg I."/>
            <person name="Brannstrom I.O."/>
            <person name="Guillou S."/>
            <person name="Cros-Aarteil S."/>
            <person name="Calhoun S."/>
            <person name="Haridas S."/>
            <person name="Kuo A."/>
            <person name="Mondo S."/>
            <person name="Pangilinan J."/>
            <person name="Riley R."/>
            <person name="Labutti K."/>
            <person name="Andreopoulos B."/>
            <person name="Lipzen A."/>
            <person name="Chen C."/>
            <person name="Yanf M."/>
            <person name="Daum C."/>
            <person name="Ng V."/>
            <person name="Clum A."/>
            <person name="Steindorff A."/>
            <person name="Ohm R."/>
            <person name="Martin F."/>
            <person name="Silar P."/>
            <person name="Natvig D."/>
            <person name="Lalanne C."/>
            <person name="Gautier V."/>
            <person name="Ament-Velasquez S.L."/>
            <person name="Kruys A."/>
            <person name="Hutchinson M.I."/>
            <person name="Powell A.J."/>
            <person name="Barry K."/>
            <person name="Miller A.N."/>
            <person name="Grigoriev I.V."/>
            <person name="Debuchy R."/>
            <person name="Gladieux P."/>
            <person name="Thoren M.H."/>
            <person name="Johannesson H."/>
        </authorList>
    </citation>
    <scope>NUCLEOTIDE SEQUENCE</scope>
    <source>
        <strain evidence="4">8032-3</strain>
    </source>
</reference>
<dbReference type="InterPro" id="IPR036282">
    <property type="entry name" value="Glutathione-S-Trfase_C_sf"/>
</dbReference>
<evidence type="ECO:0000259" key="3">
    <source>
        <dbReference type="PROSITE" id="PS50405"/>
    </source>
</evidence>
<dbReference type="Pfam" id="PF14497">
    <property type="entry name" value="GST_C_3"/>
    <property type="match status" value="1"/>
</dbReference>
<dbReference type="RefSeq" id="XP_060279436.1">
    <property type="nucleotide sequence ID" value="XM_060424950.1"/>
</dbReference>
<dbReference type="AlphaFoldDB" id="A0AAJ0BRM5"/>
<dbReference type="EMBL" id="MU839029">
    <property type="protein sequence ID" value="KAK1763223.1"/>
    <property type="molecule type" value="Genomic_DNA"/>
</dbReference>
<dbReference type="InterPro" id="IPR052935">
    <property type="entry name" value="Mg2+_PAP"/>
</dbReference>
<dbReference type="PROSITE" id="PS50405">
    <property type="entry name" value="GST_CTER"/>
    <property type="match status" value="1"/>
</dbReference>
<dbReference type="InterPro" id="IPR036249">
    <property type="entry name" value="Thioredoxin-like_sf"/>
</dbReference>
<accession>A0AAJ0BRM5</accession>
<dbReference type="PANTHER" id="PTHR28208">
    <property type="entry name" value="PHOSPHATIDATE PHOSPHATASE APP1"/>
    <property type="match status" value="1"/>
</dbReference>